<dbReference type="Gene3D" id="3.10.129.10">
    <property type="entry name" value="Hotdog Thioesterase"/>
    <property type="match status" value="1"/>
</dbReference>
<evidence type="ECO:0000313" key="4">
    <source>
        <dbReference type="Proteomes" id="UP000830198"/>
    </source>
</evidence>
<evidence type="ECO:0000256" key="2">
    <source>
        <dbReference type="ARBA" id="ARBA00022801"/>
    </source>
</evidence>
<dbReference type="CDD" id="cd00586">
    <property type="entry name" value="4HBT"/>
    <property type="match status" value="1"/>
</dbReference>
<keyword evidence="2" id="KW-0378">Hydrolase</keyword>
<reference evidence="3 4" key="1">
    <citation type="submission" date="2022-04" db="EMBL/GenBank/DDBJ databases">
        <title>The arsenic-methylating capacity of Chitinophaga filiformis YT5 during chitin decomposition.</title>
        <authorList>
            <person name="Chen G."/>
            <person name="Liang Y."/>
        </authorList>
    </citation>
    <scope>NUCLEOTIDE SEQUENCE [LARGE SCALE GENOMIC DNA]</scope>
    <source>
        <strain evidence="3 4">YT5</strain>
    </source>
</reference>
<keyword evidence="4" id="KW-1185">Reference proteome</keyword>
<dbReference type="Proteomes" id="UP000830198">
    <property type="component" value="Chromosome"/>
</dbReference>
<comment type="similarity">
    <text evidence="1">Belongs to the 4-hydroxybenzoyl-CoA thioesterase family.</text>
</comment>
<evidence type="ECO:0000313" key="3">
    <source>
        <dbReference type="EMBL" id="UPK71237.1"/>
    </source>
</evidence>
<dbReference type="Pfam" id="PF13279">
    <property type="entry name" value="4HBT_2"/>
    <property type="match status" value="1"/>
</dbReference>
<dbReference type="InterPro" id="IPR029069">
    <property type="entry name" value="HotDog_dom_sf"/>
</dbReference>
<dbReference type="PANTHER" id="PTHR31793:SF27">
    <property type="entry name" value="NOVEL THIOESTERASE SUPERFAMILY DOMAIN AND SAPOSIN A-TYPE DOMAIN CONTAINING PROTEIN (0610012H03RIK)"/>
    <property type="match status" value="1"/>
</dbReference>
<name>A0ABY4I5V7_CHIFI</name>
<accession>A0ABY4I5V7</accession>
<gene>
    <name evidence="3" type="ORF">MYF79_08070</name>
</gene>
<organism evidence="3 4">
    <name type="scientific">Chitinophaga filiformis</name>
    <name type="common">Myxococcus filiformis</name>
    <name type="synonym">Flexibacter filiformis</name>
    <dbReference type="NCBI Taxonomy" id="104663"/>
    <lineage>
        <taxon>Bacteria</taxon>
        <taxon>Pseudomonadati</taxon>
        <taxon>Bacteroidota</taxon>
        <taxon>Chitinophagia</taxon>
        <taxon>Chitinophagales</taxon>
        <taxon>Chitinophagaceae</taxon>
        <taxon>Chitinophaga</taxon>
    </lineage>
</organism>
<protein>
    <submittedName>
        <fullName evidence="3">Thioesterase family protein</fullName>
    </submittedName>
</protein>
<dbReference type="SUPFAM" id="SSF54637">
    <property type="entry name" value="Thioesterase/thiol ester dehydrase-isomerase"/>
    <property type="match status" value="1"/>
</dbReference>
<proteinExistence type="inferred from homology"/>
<dbReference type="InterPro" id="IPR050563">
    <property type="entry name" value="4-hydroxybenzoyl-CoA_TE"/>
</dbReference>
<sequence length="152" mass="16926">MARVKINMPEKLGFTTQIPVRITDVNYGGHVGNDSILSILHQARVDFLRAMGFEERGPNDGLIMADAALIYKGEGFAGDIFDVAIGVADISPFGFDIYYRITTTREGKTILITEAKSGMIFFDYNARKVARLPEEWKEKVAVYDQDIISTGK</sequence>
<dbReference type="RefSeq" id="WP_247813362.1">
    <property type="nucleotide sequence ID" value="NZ_CP095855.1"/>
</dbReference>
<dbReference type="EMBL" id="CP095855">
    <property type="protein sequence ID" value="UPK71237.1"/>
    <property type="molecule type" value="Genomic_DNA"/>
</dbReference>
<evidence type="ECO:0000256" key="1">
    <source>
        <dbReference type="ARBA" id="ARBA00005953"/>
    </source>
</evidence>
<dbReference type="PANTHER" id="PTHR31793">
    <property type="entry name" value="4-HYDROXYBENZOYL-COA THIOESTERASE FAMILY MEMBER"/>
    <property type="match status" value="1"/>
</dbReference>